<gene>
    <name evidence="1" type="ORF">MT2528_4477</name>
</gene>
<comment type="caution">
    <text evidence="1">The sequence shown here is derived from an EMBL/GenBank/DDBJ whole genome shotgun (WGS) entry which is preliminary data.</text>
</comment>
<proteinExistence type="predicted"/>
<sequence length="43" mass="5186">MIASQFHMIKHLNFKFYRLVDGRIAYITINKCVLRIKIKLGYE</sequence>
<organism evidence="1 2">
    <name type="scientific">Moritella viscosa</name>
    <dbReference type="NCBI Taxonomy" id="80854"/>
    <lineage>
        <taxon>Bacteria</taxon>
        <taxon>Pseudomonadati</taxon>
        <taxon>Pseudomonadota</taxon>
        <taxon>Gammaproteobacteria</taxon>
        <taxon>Alteromonadales</taxon>
        <taxon>Moritellaceae</taxon>
        <taxon>Moritella</taxon>
    </lineage>
</organism>
<protein>
    <submittedName>
        <fullName evidence="1">Uncharacterized protein</fullName>
    </submittedName>
</protein>
<name>A0ABY1HJS2_9GAMM</name>
<dbReference type="Proteomes" id="UP000182660">
    <property type="component" value="Unassembled WGS sequence"/>
</dbReference>
<dbReference type="EMBL" id="FPLJ01000132">
    <property type="protein sequence ID" value="SGZ02793.1"/>
    <property type="molecule type" value="Genomic_DNA"/>
</dbReference>
<evidence type="ECO:0000313" key="1">
    <source>
        <dbReference type="EMBL" id="SGZ02793.1"/>
    </source>
</evidence>
<accession>A0ABY1HJS2</accession>
<reference evidence="1 2" key="1">
    <citation type="submission" date="2016-11" db="EMBL/GenBank/DDBJ databases">
        <authorList>
            <person name="Klemetsen T."/>
        </authorList>
    </citation>
    <scope>NUCLEOTIDE SEQUENCE [LARGE SCALE GENOMIC DNA]</scope>
    <source>
        <strain evidence="1">MT 2528</strain>
    </source>
</reference>
<keyword evidence="2" id="KW-1185">Reference proteome</keyword>
<evidence type="ECO:0000313" key="2">
    <source>
        <dbReference type="Proteomes" id="UP000182660"/>
    </source>
</evidence>